<comment type="subcellular location">
    <subcellularLocation>
        <location evidence="1">Cytoplasm</location>
    </subcellularLocation>
</comment>
<evidence type="ECO:0000256" key="2">
    <source>
        <dbReference type="ARBA" id="ARBA00022490"/>
    </source>
</evidence>
<dbReference type="SMART" id="SM00028">
    <property type="entry name" value="TPR"/>
    <property type="match status" value="5"/>
</dbReference>
<dbReference type="PROSITE" id="PS50293">
    <property type="entry name" value="TPR_REGION"/>
    <property type="match status" value="1"/>
</dbReference>
<evidence type="ECO:0000313" key="7">
    <source>
        <dbReference type="EMBL" id="QVJ00069.1"/>
    </source>
</evidence>
<dbReference type="PANTHER" id="PTHR46630:SF1">
    <property type="entry name" value="TETRATRICOPEPTIDE REPEAT PROTEIN 29"/>
    <property type="match status" value="1"/>
</dbReference>
<accession>A0A975L546</accession>
<comment type="similarity">
    <text evidence="5">Belongs to the Rap family.</text>
</comment>
<dbReference type="Proteomes" id="UP000682416">
    <property type="component" value="Chromosome"/>
</dbReference>
<evidence type="ECO:0000256" key="5">
    <source>
        <dbReference type="ARBA" id="ARBA00038253"/>
    </source>
</evidence>
<organism evidence="7 8">
    <name type="scientific">Nocardiopsis eucommiae</name>
    <dbReference type="NCBI Taxonomy" id="2831970"/>
    <lineage>
        <taxon>Bacteria</taxon>
        <taxon>Bacillati</taxon>
        <taxon>Actinomycetota</taxon>
        <taxon>Actinomycetes</taxon>
        <taxon>Streptosporangiales</taxon>
        <taxon>Nocardiopsidaceae</taxon>
        <taxon>Nocardiopsis</taxon>
    </lineage>
</organism>
<evidence type="ECO:0000256" key="6">
    <source>
        <dbReference type="PROSITE-ProRule" id="PRU00339"/>
    </source>
</evidence>
<dbReference type="InterPro" id="IPR051476">
    <property type="entry name" value="Bac_ResReg_Asp_Phosphatase"/>
</dbReference>
<keyword evidence="8" id="KW-1185">Reference proteome</keyword>
<proteinExistence type="inferred from homology"/>
<reference evidence="7" key="1">
    <citation type="submission" date="2021-05" db="EMBL/GenBank/DDBJ databases">
        <authorList>
            <person name="Kaiqin L."/>
            <person name="Jian G."/>
        </authorList>
    </citation>
    <scope>NUCLEOTIDE SEQUENCE</scope>
    <source>
        <strain evidence="7">HDS5</strain>
    </source>
</reference>
<keyword evidence="4 6" id="KW-0802">TPR repeat</keyword>
<dbReference type="InterPro" id="IPR011990">
    <property type="entry name" value="TPR-like_helical_dom_sf"/>
</dbReference>
<dbReference type="KEGG" id="nec:KGD82_14065"/>
<sequence length="558" mass="61330">MLATSRDRLTSHGWRRVPIDHLPGDRAVRVLVEALRVGDPDDDRVSETEGLARVARACAGLPLALRVCAAVLAAAPDMTADELADTLEASATRVLRLGDGSRSLHAVFEQSRARLAPDTAELLALLGLAPGPDISTAAAAVLAGVTEPEVLERLRALSVAHLVSGREGRWRMHDLTAGYAASLCGGDEAPERFVRARRRLFDHYASTADDARLNIVALSGQRTPDTFADRAAATRWMDAERAVLIDTVHVARELGETRTETDLPLYLNTYLKWRRDFGDLEDLQWIAVRASQRGGDEEREALSWDHLGAVLRATRRFEEAMDAHVCALRLYTELEDQHGEAVSRSGLGAALNGERRFEEAIDVLRGSQAMFARLGDVLREANACNHLGEALREVGRYAESVEAHQRARGFYHQLGEVHREAKVWVNLGAVLAREGRFTEAMEAYERARTMFQGLGDTLEVVRTETGTATCLRGLHRTDEALAALDAVVGFLVEERDPHHEGLARYELGLTWAARGDAVRAIPHLERAVELLAENNDPYLRDRAAEALVSARDSPDPVG</sequence>
<dbReference type="InterPro" id="IPR019734">
    <property type="entry name" value="TPR_rpt"/>
</dbReference>
<dbReference type="PROSITE" id="PS50005">
    <property type="entry name" value="TPR"/>
    <property type="match status" value="1"/>
</dbReference>
<dbReference type="EMBL" id="CP074402">
    <property type="protein sequence ID" value="QVJ00069.1"/>
    <property type="molecule type" value="Genomic_DNA"/>
</dbReference>
<evidence type="ECO:0000256" key="1">
    <source>
        <dbReference type="ARBA" id="ARBA00004496"/>
    </source>
</evidence>
<dbReference type="Pfam" id="PF13424">
    <property type="entry name" value="TPR_12"/>
    <property type="match status" value="1"/>
</dbReference>
<keyword evidence="3" id="KW-0677">Repeat</keyword>
<protein>
    <submittedName>
        <fullName evidence="7">Tetratricopeptide repeat protein</fullName>
    </submittedName>
</protein>
<dbReference type="AlphaFoldDB" id="A0A975L546"/>
<evidence type="ECO:0000256" key="4">
    <source>
        <dbReference type="ARBA" id="ARBA00022803"/>
    </source>
</evidence>
<gene>
    <name evidence="7" type="ORF">KGD82_14065</name>
</gene>
<dbReference type="PANTHER" id="PTHR46630">
    <property type="entry name" value="TETRATRICOPEPTIDE REPEAT PROTEIN 29"/>
    <property type="match status" value="1"/>
</dbReference>
<dbReference type="Gene3D" id="1.25.40.10">
    <property type="entry name" value="Tetratricopeptide repeat domain"/>
    <property type="match status" value="1"/>
</dbReference>
<evidence type="ECO:0000313" key="8">
    <source>
        <dbReference type="Proteomes" id="UP000682416"/>
    </source>
</evidence>
<name>A0A975L546_9ACTN</name>
<dbReference type="SUPFAM" id="SSF48452">
    <property type="entry name" value="TPR-like"/>
    <property type="match status" value="2"/>
</dbReference>
<keyword evidence="2" id="KW-0963">Cytoplasm</keyword>
<evidence type="ECO:0000256" key="3">
    <source>
        <dbReference type="ARBA" id="ARBA00022737"/>
    </source>
</evidence>
<feature type="repeat" description="TPR" evidence="6">
    <location>
        <begin position="421"/>
        <end position="454"/>
    </location>
</feature>
<dbReference type="GO" id="GO:0005737">
    <property type="term" value="C:cytoplasm"/>
    <property type="evidence" value="ECO:0007669"/>
    <property type="project" value="UniProtKB-SubCell"/>
</dbReference>